<dbReference type="InterPro" id="IPR050114">
    <property type="entry name" value="UPF0173_UPF0282_UlaG_hydrolase"/>
</dbReference>
<dbReference type="SUPFAM" id="SSF56281">
    <property type="entry name" value="Metallo-hydrolase/oxidoreductase"/>
    <property type="match status" value="1"/>
</dbReference>
<evidence type="ECO:0008006" key="5">
    <source>
        <dbReference type="Google" id="ProtNLM"/>
    </source>
</evidence>
<proteinExistence type="predicted"/>
<evidence type="ECO:0000313" key="3">
    <source>
        <dbReference type="Proteomes" id="UP000230605"/>
    </source>
</evidence>
<name>A0A2G5HGB0_CERBT</name>
<dbReference type="PANTHER" id="PTHR43546">
    <property type="entry name" value="UPF0173 METAL-DEPENDENT HYDROLASE MJ1163-RELATED"/>
    <property type="match status" value="1"/>
</dbReference>
<dbReference type="InterPro" id="IPR036866">
    <property type="entry name" value="RibonucZ/Hydroxyglut_hydro"/>
</dbReference>
<reference evidence="1 3" key="1">
    <citation type="submission" date="2015-10" db="EMBL/GenBank/DDBJ databases">
        <title>The cercosporin biosynthetic gene cluster was horizontally transferred to several fungal lineages and shown to be expanded in Cercospora beticola based on microsynteny with recipient genomes.</title>
        <authorList>
            <person name="De Jonge R."/>
            <person name="Ebert M.K."/>
            <person name="Suttle J.C."/>
            <person name="Jurick Ii W.M."/>
            <person name="Secor G.A."/>
            <person name="Thomma B.P."/>
            <person name="Van De Peer Y."/>
            <person name="Bolton M.D."/>
        </authorList>
    </citation>
    <scope>NUCLEOTIDE SEQUENCE [LARGE SCALE GENOMIC DNA]</scope>
    <source>
        <strain evidence="1 3">09-40</strain>
    </source>
</reference>
<dbReference type="OrthoDB" id="4311043at2759"/>
<reference evidence="2 4" key="2">
    <citation type="submission" date="2023-09" db="EMBL/GenBank/DDBJ databases">
        <title>Complete-Gapless Cercospora beticola genome.</title>
        <authorList>
            <person name="Wyatt N.A."/>
            <person name="Spanner R.E."/>
            <person name="Bolton M.D."/>
        </authorList>
    </citation>
    <scope>NUCLEOTIDE SEQUENCE [LARGE SCALE GENOMIC DNA]</scope>
    <source>
        <strain evidence="2">Cb09-40</strain>
    </source>
</reference>
<evidence type="ECO:0000313" key="4">
    <source>
        <dbReference type="Proteomes" id="UP001302367"/>
    </source>
</evidence>
<dbReference type="Proteomes" id="UP001302367">
    <property type="component" value="Chromosome 7"/>
</dbReference>
<sequence length="350" mass="38733">MASKSVEATLTYFGTTTFRLDINGLTIFLDTWLERSKAHKKYINIDDVEKADYICISHAHFDHLPGADKLAIRTGARVIGNPETIRILRDAGVPEDQLICVAGGERVPLFSKEVWSKAAEGEGLAPGPRFPGAPPRPDPALASAAVDIWPSLHCLITPGSHKDEFDLTDPQPKPANEWKSTLDMNYAMRWGLLRLGKILPPEAQQDPGMKAMIEYFEDPENKFSHCDGGQLMYNFRAGGPSHNAKAILWNAHLGCYDGIMKTVRPKPDVAILGAAGEVNLNGRPYEGSAADFLVEECEWLGYPKTVIWCLHDESPIPPYRSNTSGAKDLIESKSRCRVLDMEPARGYELF</sequence>
<dbReference type="PANTHER" id="PTHR43546:SF3">
    <property type="entry name" value="UPF0173 METAL-DEPENDENT HYDROLASE MJ1163"/>
    <property type="match status" value="1"/>
</dbReference>
<dbReference type="Proteomes" id="UP000230605">
    <property type="component" value="Chromosome 7"/>
</dbReference>
<dbReference type="EMBL" id="CP134190">
    <property type="protein sequence ID" value="WPB06681.1"/>
    <property type="molecule type" value="Genomic_DNA"/>
</dbReference>
<dbReference type="EMBL" id="LKMD01000106">
    <property type="protein sequence ID" value="PIA91569.1"/>
    <property type="molecule type" value="Genomic_DNA"/>
</dbReference>
<dbReference type="Pfam" id="PF13483">
    <property type="entry name" value="Lactamase_B_3"/>
    <property type="match status" value="1"/>
</dbReference>
<keyword evidence="4" id="KW-1185">Reference proteome</keyword>
<dbReference type="AlphaFoldDB" id="A0A2G5HGB0"/>
<gene>
    <name evidence="1" type="ORF">CB0940_09044</name>
    <name evidence="2" type="ORF">RHO25_011340</name>
</gene>
<organism evidence="1 3">
    <name type="scientific">Cercospora beticola</name>
    <name type="common">Sugarbeet leaf spot fungus</name>
    <dbReference type="NCBI Taxonomy" id="122368"/>
    <lineage>
        <taxon>Eukaryota</taxon>
        <taxon>Fungi</taxon>
        <taxon>Dikarya</taxon>
        <taxon>Ascomycota</taxon>
        <taxon>Pezizomycotina</taxon>
        <taxon>Dothideomycetes</taxon>
        <taxon>Dothideomycetidae</taxon>
        <taxon>Mycosphaerellales</taxon>
        <taxon>Mycosphaerellaceae</taxon>
        <taxon>Cercospora</taxon>
    </lineage>
</organism>
<dbReference type="Gene3D" id="3.60.15.10">
    <property type="entry name" value="Ribonuclease Z/Hydroxyacylglutathione hydrolase-like"/>
    <property type="match status" value="1"/>
</dbReference>
<evidence type="ECO:0000313" key="2">
    <source>
        <dbReference type="EMBL" id="WPB06681.1"/>
    </source>
</evidence>
<evidence type="ECO:0000313" key="1">
    <source>
        <dbReference type="EMBL" id="PIA91569.1"/>
    </source>
</evidence>
<accession>A0A2G5HGB0</accession>
<protein>
    <recommendedName>
        <fullName evidence="5">Metallo-beta-lactamase domain-containing protein</fullName>
    </recommendedName>
</protein>